<gene>
    <name evidence="3" type="ORF">SAMN04244553_6620</name>
</gene>
<dbReference type="GO" id="GO:0016853">
    <property type="term" value="F:isomerase activity"/>
    <property type="evidence" value="ECO:0007669"/>
    <property type="project" value="UniProtKB-KW"/>
</dbReference>
<evidence type="ECO:0000313" key="4">
    <source>
        <dbReference type="Proteomes" id="UP000219565"/>
    </source>
</evidence>
<dbReference type="Pfam" id="PF12680">
    <property type="entry name" value="SnoaL_2"/>
    <property type="match status" value="1"/>
</dbReference>
<name>A0A285M236_9NOCA</name>
<evidence type="ECO:0000256" key="1">
    <source>
        <dbReference type="SAM" id="SignalP"/>
    </source>
</evidence>
<dbReference type="Gene3D" id="3.10.450.50">
    <property type="match status" value="1"/>
</dbReference>
<organism evidence="3 4">
    <name type="scientific">Nocardia amikacinitolerans</name>
    <dbReference type="NCBI Taxonomy" id="756689"/>
    <lineage>
        <taxon>Bacteria</taxon>
        <taxon>Bacillati</taxon>
        <taxon>Actinomycetota</taxon>
        <taxon>Actinomycetes</taxon>
        <taxon>Mycobacteriales</taxon>
        <taxon>Nocardiaceae</taxon>
        <taxon>Nocardia</taxon>
    </lineage>
</organism>
<keyword evidence="1" id="KW-0732">Signal</keyword>
<reference evidence="4" key="1">
    <citation type="submission" date="2017-09" db="EMBL/GenBank/DDBJ databases">
        <authorList>
            <person name="Varghese N."/>
            <person name="Submissions S."/>
        </authorList>
    </citation>
    <scope>NUCLEOTIDE SEQUENCE [LARGE SCALE GENOMIC DNA]</scope>
    <source>
        <strain evidence="4">DSM 45537</strain>
    </source>
</reference>
<dbReference type="STRING" id="1379680.GCA_001612615_05053"/>
<dbReference type="InterPro" id="IPR032710">
    <property type="entry name" value="NTF2-like_dom_sf"/>
</dbReference>
<accession>A0A285M236</accession>
<evidence type="ECO:0000259" key="2">
    <source>
        <dbReference type="Pfam" id="PF12680"/>
    </source>
</evidence>
<feature type="domain" description="SnoaL-like" evidence="2">
    <location>
        <begin position="63"/>
        <end position="166"/>
    </location>
</feature>
<dbReference type="EMBL" id="OBEG01000009">
    <property type="protein sequence ID" value="SNY89601.1"/>
    <property type="molecule type" value="Genomic_DNA"/>
</dbReference>
<dbReference type="AlphaFoldDB" id="A0A285M236"/>
<sequence>MSHHPASAYRRSRRSRHAVTRICLTVLAAATMIACTTTANPATRHSATTSDHVRRVADAAMDRFDAGWRTGDWQPFLAVLTDEFSFLFPEDPARGLFTGAAGRHKIEEWVMFHARSGNRVSGNRVRTDVAGSRVIYEYESHGTSPTTAGYRNRELIIVEIRDDRVSALHEYWGDARPTESS</sequence>
<dbReference type="SUPFAM" id="SSF54427">
    <property type="entry name" value="NTF2-like"/>
    <property type="match status" value="1"/>
</dbReference>
<keyword evidence="4" id="KW-1185">Reference proteome</keyword>
<dbReference type="InterPro" id="IPR037401">
    <property type="entry name" value="SnoaL-like"/>
</dbReference>
<feature type="chain" id="PRO_5039032906" evidence="1">
    <location>
        <begin position="40"/>
        <end position="181"/>
    </location>
</feature>
<feature type="signal peptide" evidence="1">
    <location>
        <begin position="1"/>
        <end position="39"/>
    </location>
</feature>
<proteinExistence type="predicted"/>
<dbReference type="OrthoDB" id="513614at2"/>
<keyword evidence="3" id="KW-0413">Isomerase</keyword>
<evidence type="ECO:0000313" key="3">
    <source>
        <dbReference type="EMBL" id="SNY89601.1"/>
    </source>
</evidence>
<dbReference type="Proteomes" id="UP000219565">
    <property type="component" value="Unassembled WGS sequence"/>
</dbReference>
<protein>
    <submittedName>
        <fullName evidence="3">Ketosteroid isomerase-related protein</fullName>
    </submittedName>
</protein>